<keyword evidence="4" id="KW-1185">Reference proteome</keyword>
<name>A0A165EVZ8_EXIGL</name>
<feature type="compositionally biased region" description="Basic and acidic residues" evidence="1">
    <location>
        <begin position="358"/>
        <end position="380"/>
    </location>
</feature>
<feature type="compositionally biased region" description="Polar residues" evidence="1">
    <location>
        <begin position="651"/>
        <end position="666"/>
    </location>
</feature>
<organism evidence="3 4">
    <name type="scientific">Exidia glandulosa HHB12029</name>
    <dbReference type="NCBI Taxonomy" id="1314781"/>
    <lineage>
        <taxon>Eukaryota</taxon>
        <taxon>Fungi</taxon>
        <taxon>Dikarya</taxon>
        <taxon>Basidiomycota</taxon>
        <taxon>Agaricomycotina</taxon>
        <taxon>Agaricomycetes</taxon>
        <taxon>Auriculariales</taxon>
        <taxon>Exidiaceae</taxon>
        <taxon>Exidia</taxon>
    </lineage>
</organism>
<feature type="compositionally biased region" description="Low complexity" evidence="1">
    <location>
        <begin position="674"/>
        <end position="691"/>
    </location>
</feature>
<proteinExistence type="predicted"/>
<evidence type="ECO:0000256" key="1">
    <source>
        <dbReference type="SAM" id="MobiDB-lite"/>
    </source>
</evidence>
<feature type="compositionally biased region" description="Low complexity" evidence="1">
    <location>
        <begin position="210"/>
        <end position="219"/>
    </location>
</feature>
<feature type="compositionally biased region" description="Low complexity" evidence="1">
    <location>
        <begin position="515"/>
        <end position="526"/>
    </location>
</feature>
<feature type="region of interest" description="Disordered" evidence="1">
    <location>
        <begin position="260"/>
        <end position="445"/>
    </location>
</feature>
<feature type="compositionally biased region" description="Pro residues" evidence="1">
    <location>
        <begin position="392"/>
        <end position="401"/>
    </location>
</feature>
<protein>
    <recommendedName>
        <fullName evidence="2">Rab-GAP TBC domain-containing protein</fullName>
    </recommendedName>
</protein>
<dbReference type="Gene3D" id="1.10.472.80">
    <property type="entry name" value="Ypt/Rab-GAP domain of gyp1p, domain 3"/>
    <property type="match status" value="1"/>
</dbReference>
<dbReference type="SUPFAM" id="SSF47923">
    <property type="entry name" value="Ypt/Rab-GAP domain of gyp1p"/>
    <property type="match status" value="2"/>
</dbReference>
<dbReference type="Gene3D" id="1.10.8.270">
    <property type="entry name" value="putative rabgap domain of human tbc1 domain family member 14 like domains"/>
    <property type="match status" value="1"/>
</dbReference>
<feature type="compositionally biased region" description="Polar residues" evidence="1">
    <location>
        <begin position="424"/>
        <end position="436"/>
    </location>
</feature>
<feature type="region of interest" description="Disordered" evidence="1">
    <location>
        <begin position="23"/>
        <end position="219"/>
    </location>
</feature>
<dbReference type="InterPro" id="IPR035969">
    <property type="entry name" value="Rab-GAP_TBC_sf"/>
</dbReference>
<dbReference type="STRING" id="1314781.A0A165EVZ8"/>
<dbReference type="PANTHER" id="PTHR47219:SF9">
    <property type="entry name" value="GTPASE ACTIVATING PROTEIN AND CENTROSOME-ASSOCIATED, ISOFORM B"/>
    <property type="match status" value="1"/>
</dbReference>
<evidence type="ECO:0000313" key="3">
    <source>
        <dbReference type="EMBL" id="KZV87813.1"/>
    </source>
</evidence>
<sequence length="1334" mass="143398">MHIPFYRVFKLFRTESDIEWDMQVPPAPPVPAPAPTPAPAPALLPHPVDEPLQPAFTSTPPRSIGQRADSSSRISQHSRTKSSSSRGSQYDDGDDDGEEWDGNSIYDGYLYSNSRMSMYSQKRASSRIPPSNSSTLALSPEMPQRTKAASPAPTPPKSNTLSPVSSSATATPTTAGTTLNGWTPSPVLPLTPTKKGNFAVQQQSPPPTQQRPMSEVSADVDASSVISVRMSTAAPGGLDMLARGIGVGKDDELLLSHGTFAGSPPMSASSTTFEHSPRTFAFPRDREPAPLSASPEPMDGKTLTVTLPPPGSSSRSPSSPSFPLMSASALRARMEEERREQSAGAGPEDSSESAYDETSARNSEDKPRQSQASFKDERMSGIKIVTEDGPSLRPPMPPSQPSPFVGSPADPILPRGLRPERGTRGSQPQNLFNEHPSTIPPRAPMQATFGEDQLARRPTLGAEQTPMSPVADEFAEVTPRAPLVSSFSYEQIAPPPSLGSPDTPSPLSMTPRPIGMGMSNSSGRNSPAPANFLPHPNAPIARAPRLLPGAGIGSGVFNPFLPQDQPPPPALDGRGKSWHETMAMISGRRGMTLKGRTEIDLSSANGPVRVMFNVAAEGDPELEESTSTHSPISPVRQSPRGAAAIKGPHPLSNSYASQPFPATQPRQGEDPIRRPSTAQAQAAAWRTATPPIGGPSNRQPSVDADRLAPSGAQGPIGRNQFTPRVGGQRPRSRSFSGFTAIVKPDMPGDDQSRQPPRASDDSTRPPPNFRPNGQPSQPGPQRMPHRVPSVPNLAPSPLSIPPPNAQSNKSSPSSPLTRMAPSPLSPLSTRRFASEQQSPARGDQSVPPSPLSATAPRRSGLRHASSAMNIGATARPQSPAMGPAITRPRQNSSSATGHGGPDDADESSDYQSGPDGMTRPSRSLSLRSKISLSALRARNAAAEAQRSDVEETVNVQDMEFELVRPVVPAARMEAEGRQSGDSRDHQSIHSAHESVRSDSPDMSSVAHDGGGNIGLRGPAAVGPPPGSLEAYRAREQKWMTLISTTQRKNKKVRKLALEGVPASVRSRVWAFLTDSNSRRTAGVFAQLNSKGNPKLTIQIDADVQRLFGDEAHLCEPKGKGPVVNILQAYFVMVADVRYQADLAIIAGNLALQCPEEDAFWILVQLMESHLRGYFAVTPVQLDVDAALFAKALDVADSALSIKLFAELHVQPPELCQVWFLSLFARTLPVDILHRVWDVFLFEGPPFLFRVGLAILSLVRRQLFSMQGESPSNIVAFLARPPQQAFPQDPEAFIQLCFTMRVKEDDLRKARIKNAELLLKERMQNRFNQRSARRP</sequence>
<gene>
    <name evidence="3" type="ORF">EXIGLDRAFT_194614</name>
</gene>
<feature type="compositionally biased region" description="Acidic residues" evidence="1">
    <location>
        <begin position="91"/>
        <end position="101"/>
    </location>
</feature>
<evidence type="ECO:0000313" key="4">
    <source>
        <dbReference type="Proteomes" id="UP000077266"/>
    </source>
</evidence>
<dbReference type="GO" id="GO:0005096">
    <property type="term" value="F:GTPase activator activity"/>
    <property type="evidence" value="ECO:0007669"/>
    <property type="project" value="TreeGrafter"/>
</dbReference>
<dbReference type="InParanoid" id="A0A165EVZ8"/>
<dbReference type="Pfam" id="PF00566">
    <property type="entry name" value="RabGAP-TBC"/>
    <property type="match status" value="1"/>
</dbReference>
<dbReference type="Proteomes" id="UP000077266">
    <property type="component" value="Unassembled WGS sequence"/>
</dbReference>
<feature type="compositionally biased region" description="Pro residues" evidence="1">
    <location>
        <begin position="25"/>
        <end position="44"/>
    </location>
</feature>
<dbReference type="InterPro" id="IPR000195">
    <property type="entry name" value="Rab-GAP-TBC_dom"/>
</dbReference>
<dbReference type="InterPro" id="IPR050302">
    <property type="entry name" value="Rab_GAP_TBC_domain"/>
</dbReference>
<feature type="compositionally biased region" description="Low complexity" evidence="1">
    <location>
        <begin position="67"/>
        <end position="90"/>
    </location>
</feature>
<dbReference type="PANTHER" id="PTHR47219">
    <property type="entry name" value="RAB GTPASE-ACTIVATING PROTEIN 1-LIKE"/>
    <property type="match status" value="1"/>
</dbReference>
<feature type="domain" description="Rab-GAP TBC" evidence="2">
    <location>
        <begin position="1059"/>
        <end position="1243"/>
    </location>
</feature>
<dbReference type="PROSITE" id="PS50086">
    <property type="entry name" value="TBC_RABGAP"/>
    <property type="match status" value="1"/>
</dbReference>
<dbReference type="OrthoDB" id="159449at2759"/>
<feature type="compositionally biased region" description="Basic and acidic residues" evidence="1">
    <location>
        <begin position="972"/>
        <end position="999"/>
    </location>
</feature>
<feature type="compositionally biased region" description="Polar residues" evidence="1">
    <location>
        <begin position="805"/>
        <end position="816"/>
    </location>
</feature>
<accession>A0A165EVZ8</accession>
<feature type="compositionally biased region" description="Polar residues" evidence="1">
    <location>
        <begin position="111"/>
        <end position="137"/>
    </location>
</feature>
<feature type="compositionally biased region" description="Basic and acidic residues" evidence="1">
    <location>
        <begin position="332"/>
        <end position="341"/>
    </location>
</feature>
<reference evidence="3 4" key="1">
    <citation type="journal article" date="2016" name="Mol. Biol. Evol.">
        <title>Comparative Genomics of Early-Diverging Mushroom-Forming Fungi Provides Insights into the Origins of Lignocellulose Decay Capabilities.</title>
        <authorList>
            <person name="Nagy L.G."/>
            <person name="Riley R."/>
            <person name="Tritt A."/>
            <person name="Adam C."/>
            <person name="Daum C."/>
            <person name="Floudas D."/>
            <person name="Sun H."/>
            <person name="Yadav J.S."/>
            <person name="Pangilinan J."/>
            <person name="Larsson K.H."/>
            <person name="Matsuura K."/>
            <person name="Barry K."/>
            <person name="Labutti K."/>
            <person name="Kuo R."/>
            <person name="Ohm R.A."/>
            <person name="Bhattacharya S.S."/>
            <person name="Shirouzu T."/>
            <person name="Yoshinaga Y."/>
            <person name="Martin F.M."/>
            <person name="Grigoriev I.V."/>
            <person name="Hibbett D.S."/>
        </authorList>
    </citation>
    <scope>NUCLEOTIDE SEQUENCE [LARGE SCALE GENOMIC DNA]</scope>
    <source>
        <strain evidence="3 4">HHB12029</strain>
    </source>
</reference>
<feature type="region of interest" description="Disordered" evidence="1">
    <location>
        <begin position="972"/>
        <end position="1022"/>
    </location>
</feature>
<feature type="region of interest" description="Disordered" evidence="1">
    <location>
        <begin position="492"/>
        <end position="531"/>
    </location>
</feature>
<dbReference type="SMART" id="SM00164">
    <property type="entry name" value="TBC"/>
    <property type="match status" value="1"/>
</dbReference>
<dbReference type="EMBL" id="KV426115">
    <property type="protein sequence ID" value="KZV87813.1"/>
    <property type="molecule type" value="Genomic_DNA"/>
</dbReference>
<feature type="region of interest" description="Disordered" evidence="1">
    <location>
        <begin position="620"/>
        <end position="926"/>
    </location>
</feature>
<evidence type="ECO:0000259" key="2">
    <source>
        <dbReference type="PROSITE" id="PS50086"/>
    </source>
</evidence>
<feature type="compositionally biased region" description="Low complexity" evidence="1">
    <location>
        <begin position="146"/>
        <end position="179"/>
    </location>
</feature>
<feature type="compositionally biased region" description="Low complexity" evidence="1">
    <location>
        <begin position="312"/>
        <end position="331"/>
    </location>
</feature>
<dbReference type="GO" id="GO:0031267">
    <property type="term" value="F:small GTPase binding"/>
    <property type="evidence" value="ECO:0007669"/>
    <property type="project" value="TreeGrafter"/>
</dbReference>